<evidence type="ECO:0000313" key="1">
    <source>
        <dbReference type="EMBL" id="VEL23354.1"/>
    </source>
</evidence>
<dbReference type="EMBL" id="CAAALY010061479">
    <property type="protein sequence ID" value="VEL23354.1"/>
    <property type="molecule type" value="Genomic_DNA"/>
</dbReference>
<dbReference type="Proteomes" id="UP000784294">
    <property type="component" value="Unassembled WGS sequence"/>
</dbReference>
<accession>A0A3S5BXN8</accession>
<comment type="caution">
    <text evidence="1">The sequence shown here is derived from an EMBL/GenBank/DDBJ whole genome shotgun (WGS) entry which is preliminary data.</text>
</comment>
<organism evidence="1 2">
    <name type="scientific">Protopolystoma xenopodis</name>
    <dbReference type="NCBI Taxonomy" id="117903"/>
    <lineage>
        <taxon>Eukaryota</taxon>
        <taxon>Metazoa</taxon>
        <taxon>Spiralia</taxon>
        <taxon>Lophotrochozoa</taxon>
        <taxon>Platyhelminthes</taxon>
        <taxon>Monogenea</taxon>
        <taxon>Polyopisthocotylea</taxon>
        <taxon>Polystomatidea</taxon>
        <taxon>Polystomatidae</taxon>
        <taxon>Protopolystoma</taxon>
    </lineage>
</organism>
<protein>
    <submittedName>
        <fullName evidence="1">Uncharacterized protein</fullName>
    </submittedName>
</protein>
<dbReference type="OrthoDB" id="6359008at2759"/>
<sequence length="167" mass="19294">MAELRENLGGAGQSSSLANLEVWVNVTVYNWFELNSRSGWAYTKIYSSNAIIKFLGGLVRPFKSKMTFRAYMVIYMPDGTQIKFTGNRRVDLYFYCNDNDFINKVSMVVPSDSVITYPFQPDGDKCPLYKLQVMHQLRGALFDGHIWYSPLVHLRLRYSPRIIEELA</sequence>
<name>A0A3S5BXN8_9PLAT</name>
<gene>
    <name evidence="1" type="ORF">PXEA_LOCUS16794</name>
</gene>
<reference evidence="1" key="1">
    <citation type="submission" date="2018-11" db="EMBL/GenBank/DDBJ databases">
        <authorList>
            <consortium name="Pathogen Informatics"/>
        </authorList>
    </citation>
    <scope>NUCLEOTIDE SEQUENCE</scope>
</reference>
<proteinExistence type="predicted"/>
<keyword evidence="2" id="KW-1185">Reference proteome</keyword>
<evidence type="ECO:0000313" key="2">
    <source>
        <dbReference type="Proteomes" id="UP000784294"/>
    </source>
</evidence>
<dbReference type="AlphaFoldDB" id="A0A3S5BXN8"/>